<proteinExistence type="inferred from homology"/>
<comment type="caution">
    <text evidence="3">The sequence shown here is derived from an EMBL/GenBank/DDBJ whole genome shotgun (WGS) entry which is preliminary data.</text>
</comment>
<evidence type="ECO:0000256" key="1">
    <source>
        <dbReference type="ARBA" id="ARBA00038158"/>
    </source>
</evidence>
<dbReference type="GO" id="GO:0008168">
    <property type="term" value="F:methyltransferase activity"/>
    <property type="evidence" value="ECO:0007669"/>
    <property type="project" value="UniProtKB-KW"/>
</dbReference>
<evidence type="ECO:0000313" key="4">
    <source>
        <dbReference type="Proteomes" id="UP000613401"/>
    </source>
</evidence>
<dbReference type="EMBL" id="WVTB01000043">
    <property type="protein sequence ID" value="KAF3805349.1"/>
    <property type="molecule type" value="Genomic_DNA"/>
</dbReference>
<accession>A0A8H4CK95</accession>
<dbReference type="CDD" id="cd02440">
    <property type="entry name" value="AdoMet_MTases"/>
    <property type="match status" value="1"/>
</dbReference>
<organism evidence="3 4">
    <name type="scientific">Colletotrichum gloeosporioides</name>
    <name type="common">Anthracnose fungus</name>
    <name type="synonym">Glomerella cingulata</name>
    <dbReference type="NCBI Taxonomy" id="474922"/>
    <lineage>
        <taxon>Eukaryota</taxon>
        <taxon>Fungi</taxon>
        <taxon>Dikarya</taxon>
        <taxon>Ascomycota</taxon>
        <taxon>Pezizomycotina</taxon>
        <taxon>Sordariomycetes</taxon>
        <taxon>Hypocreomycetidae</taxon>
        <taxon>Glomerellales</taxon>
        <taxon>Glomerellaceae</taxon>
        <taxon>Colletotrichum</taxon>
        <taxon>Colletotrichum gloeosporioides species complex</taxon>
    </lineage>
</organism>
<sequence length="450" mass="51030">MSGHFWQTVNNDAPLSAPVFGEGGGRAQSDPEEPTDYYSLASRRVGTTQRSRPTSASAPENAVAAAAAEYPDYYADDTTVAIERDAPDALLQATILNYRRENGRTYHRLSDGKYPFPNDALEQERLDIVSHLWMLTFDGAFCLCPKNDGARRVLDLGTGTGTWALDYADEFPQATVVGVDLSPIQPIYVPPNCHFEVDDLEKEWTWKEPFDFIFARNMIGCFANWREIIAQAYKSLEPGGYFEIHDSEYPIKCDDGTLTEDMPLSKWTRMITDACEKLGRSLAITHTFADMMEEVGFEGVVKKKIKFPVSPWPEDPKLKEMGLWVQASLLPGLEGMSLALFTRVLEWKMSETIVFCSHVRRDVKNLGLHGYWDGVLPREERPDYEMPATFIAKTNGEEQYFTVLPMWDLIYIQPWGCSTDFQILIEDMPFSSMRNGFRGVRHLAIDFDPS</sequence>
<reference evidence="3" key="1">
    <citation type="journal article" date="2020" name="Phytopathology">
        <title>Genome sequence and comparative analysis of Colletotrichum gloeosporioides isolated from Liriodendron leaves.</title>
        <authorList>
            <person name="Fu F.F."/>
            <person name="Hao Z."/>
            <person name="Wang P."/>
            <person name="Lu Y."/>
            <person name="Xue L.J."/>
            <person name="Wei G."/>
            <person name="Tian Y."/>
            <person name="Baishi H."/>
            <person name="Xu H."/>
            <person name="Shi J."/>
            <person name="Cheng T."/>
            <person name="Wang G."/>
            <person name="Yi Y."/>
            <person name="Chen J."/>
        </authorList>
    </citation>
    <scope>NUCLEOTIDE SEQUENCE</scope>
    <source>
        <strain evidence="3">Lc1</strain>
    </source>
</reference>
<evidence type="ECO:0000256" key="2">
    <source>
        <dbReference type="SAM" id="MobiDB-lite"/>
    </source>
</evidence>
<dbReference type="InterPro" id="IPR029063">
    <property type="entry name" value="SAM-dependent_MTases_sf"/>
</dbReference>
<keyword evidence="3" id="KW-0489">Methyltransferase</keyword>
<keyword evidence="3" id="KW-0808">Transferase</keyword>
<dbReference type="GeneID" id="69015719"/>
<comment type="similarity">
    <text evidence="1">Belongs to the methyltransferase superfamily. LaeA methyltransferase family.</text>
</comment>
<keyword evidence="4" id="KW-1185">Reference proteome</keyword>
<dbReference type="SUPFAM" id="SSF53335">
    <property type="entry name" value="S-adenosyl-L-methionine-dependent methyltransferases"/>
    <property type="match status" value="1"/>
</dbReference>
<dbReference type="Pfam" id="PF13489">
    <property type="entry name" value="Methyltransf_23"/>
    <property type="match status" value="1"/>
</dbReference>
<protein>
    <submittedName>
        <fullName evidence="3">Putative methyltransferase tdiE</fullName>
    </submittedName>
</protein>
<feature type="region of interest" description="Disordered" evidence="2">
    <location>
        <begin position="1"/>
        <end position="62"/>
    </location>
</feature>
<evidence type="ECO:0000313" key="3">
    <source>
        <dbReference type="EMBL" id="KAF3805349.1"/>
    </source>
</evidence>
<feature type="compositionally biased region" description="Polar residues" evidence="2">
    <location>
        <begin position="45"/>
        <end position="54"/>
    </location>
</feature>
<dbReference type="AlphaFoldDB" id="A0A8H4CK95"/>
<dbReference type="PANTHER" id="PTHR43591:SF10">
    <property type="entry name" value="ABC TRANSMEMBRANE TYPE-1 DOMAIN-CONTAINING PROTEIN-RELATED"/>
    <property type="match status" value="1"/>
</dbReference>
<name>A0A8H4CK95_COLGL</name>
<dbReference type="GO" id="GO:0032259">
    <property type="term" value="P:methylation"/>
    <property type="evidence" value="ECO:0007669"/>
    <property type="project" value="UniProtKB-KW"/>
</dbReference>
<dbReference type="RefSeq" id="XP_045264508.1">
    <property type="nucleotide sequence ID" value="XM_045408541.1"/>
</dbReference>
<gene>
    <name evidence="3" type="ORF">GCG54_00008579</name>
</gene>
<dbReference type="PANTHER" id="PTHR43591">
    <property type="entry name" value="METHYLTRANSFERASE"/>
    <property type="match status" value="1"/>
</dbReference>
<feature type="compositionally biased region" description="Polar residues" evidence="2">
    <location>
        <begin position="1"/>
        <end position="13"/>
    </location>
</feature>
<reference evidence="3" key="2">
    <citation type="submission" date="2020-03" db="EMBL/GenBank/DDBJ databases">
        <authorList>
            <person name="Fu F.-F."/>
            <person name="Chen J."/>
        </authorList>
    </citation>
    <scope>NUCLEOTIDE SEQUENCE</scope>
    <source>
        <strain evidence="3">Lc1</strain>
    </source>
</reference>
<dbReference type="Proteomes" id="UP000613401">
    <property type="component" value="Unassembled WGS sequence"/>
</dbReference>
<dbReference type="Gene3D" id="3.40.50.150">
    <property type="entry name" value="Vaccinia Virus protein VP39"/>
    <property type="match status" value="1"/>
</dbReference>